<dbReference type="EMBL" id="HBEK01024444">
    <property type="protein sequence ID" value="CAD8403391.1"/>
    <property type="molecule type" value="Transcribed_RNA"/>
</dbReference>
<evidence type="ECO:0000313" key="2">
    <source>
        <dbReference type="EMBL" id="CAD8403391.1"/>
    </source>
</evidence>
<proteinExistence type="predicted"/>
<dbReference type="InterPro" id="IPR011050">
    <property type="entry name" value="Pectin_lyase_fold/virulence"/>
</dbReference>
<name>A0A7S0G7T1_9RHOD</name>
<protein>
    <recommendedName>
        <fullName evidence="3">Right handed beta helix domain-containing protein</fullName>
    </recommendedName>
</protein>
<sequence>MSNLSSSHVVYGFHTQTGPTIEHSDIIIKRLNVESAYMPLSLRNVERLRLDDVRVNGPIPLESTVYEFLDISEPPLNSITVGRITNCHALRVKDLYISRGRSDTAPLLILQSENVNLNSLVLGRDFVAPHAIIFKIDFGLTASELVLQNSLIWSATSYPKIVFIPPTPPLESPTPTPRPSETPLPTPETPTPSTTPAPAEGSAPVVVLDCSRAIGKQIRDAAPYSKLVPPGPECIFLVKQASIKKPMTLSGIKIRQYDAGRSPLTVISEDVVIENCSFEGVRGPDDEEGRPLLLIHRGLVSVENCSFVKSVDVGVRVVPEGEEIHGVILRGITGESNRNGLITIQANEETKKGVKHVVVENIMARHGTMNQQQALRIENGVVNVFVDGVFASGCVNGVSVGHSGIVDLPNRIALVNVEVFDVDTGIRVDGEDLSRTEISVESLDVRSSRRAIYMKNVEAPAIYGVQVYYSEPKYAGQFQFDNCDYLTARTITLYGNSGSESFKQPLSPTHFSAFPSNHAKRLATI</sequence>
<gene>
    <name evidence="2" type="ORF">RMAR0315_LOCUS13400</name>
</gene>
<feature type="compositionally biased region" description="Pro residues" evidence="1">
    <location>
        <begin position="169"/>
        <end position="195"/>
    </location>
</feature>
<accession>A0A7S0G7T1</accession>
<organism evidence="2">
    <name type="scientific">Rhodosorus marinus</name>
    <dbReference type="NCBI Taxonomy" id="101924"/>
    <lineage>
        <taxon>Eukaryota</taxon>
        <taxon>Rhodophyta</taxon>
        <taxon>Stylonematophyceae</taxon>
        <taxon>Stylonematales</taxon>
        <taxon>Stylonemataceae</taxon>
        <taxon>Rhodosorus</taxon>
    </lineage>
</organism>
<dbReference type="AlphaFoldDB" id="A0A7S0G7T1"/>
<dbReference type="Gene3D" id="2.160.20.10">
    <property type="entry name" value="Single-stranded right-handed beta-helix, Pectin lyase-like"/>
    <property type="match status" value="1"/>
</dbReference>
<reference evidence="2" key="1">
    <citation type="submission" date="2021-01" db="EMBL/GenBank/DDBJ databases">
        <authorList>
            <person name="Corre E."/>
            <person name="Pelletier E."/>
            <person name="Niang G."/>
            <person name="Scheremetjew M."/>
            <person name="Finn R."/>
            <person name="Kale V."/>
            <person name="Holt S."/>
            <person name="Cochrane G."/>
            <person name="Meng A."/>
            <person name="Brown T."/>
            <person name="Cohen L."/>
        </authorList>
    </citation>
    <scope>NUCLEOTIDE SEQUENCE</scope>
    <source>
        <strain evidence="2">UTEX LB 2760</strain>
    </source>
</reference>
<dbReference type="InterPro" id="IPR012334">
    <property type="entry name" value="Pectin_lyas_fold"/>
</dbReference>
<evidence type="ECO:0008006" key="3">
    <source>
        <dbReference type="Google" id="ProtNLM"/>
    </source>
</evidence>
<evidence type="ECO:0000256" key="1">
    <source>
        <dbReference type="SAM" id="MobiDB-lite"/>
    </source>
</evidence>
<feature type="region of interest" description="Disordered" evidence="1">
    <location>
        <begin position="169"/>
        <end position="201"/>
    </location>
</feature>
<dbReference type="SUPFAM" id="SSF51126">
    <property type="entry name" value="Pectin lyase-like"/>
    <property type="match status" value="1"/>
</dbReference>